<name>A0A218W3Z0_PUNGR</name>
<dbReference type="Pfam" id="PF06697">
    <property type="entry name" value="DUF1191"/>
    <property type="match status" value="1"/>
</dbReference>
<feature type="region of interest" description="Disordered" evidence="1">
    <location>
        <begin position="225"/>
        <end position="257"/>
    </location>
</feature>
<protein>
    <submittedName>
        <fullName evidence="4">Uncharacterized protein</fullName>
    </submittedName>
</protein>
<dbReference type="InterPro" id="IPR010605">
    <property type="entry name" value="DUF1191"/>
</dbReference>
<dbReference type="EMBL" id="MTKT01005400">
    <property type="protein sequence ID" value="OWM67030.1"/>
    <property type="molecule type" value="Genomic_DNA"/>
</dbReference>
<gene>
    <name evidence="4" type="ORF">CDL15_Pgr000482</name>
</gene>
<feature type="signal peptide" evidence="3">
    <location>
        <begin position="1"/>
        <end position="29"/>
    </location>
</feature>
<accession>A0A218W3Z0</accession>
<proteinExistence type="predicted"/>
<keyword evidence="2" id="KW-1133">Transmembrane helix</keyword>
<evidence type="ECO:0000256" key="1">
    <source>
        <dbReference type="SAM" id="MobiDB-lite"/>
    </source>
</evidence>
<comment type="caution">
    <text evidence="4">The sequence shown here is derived from an EMBL/GenBank/DDBJ whole genome shotgun (WGS) entry which is preliminary data.</text>
</comment>
<dbReference type="Proteomes" id="UP000197138">
    <property type="component" value="Unassembled WGS sequence"/>
</dbReference>
<sequence>MGLLLRSLAMHVILLLCCLFGPLLNLGVAQSTTSLSIGPARALDMLLQDYAYRAFVRPRTGIPYDGTVPSNLTGISISAMRLRSGSLKTRGVQRYKEFEIPTGVTEEPYVERLVLVYQNLGNWSMTYYALPGYTYLTPVLGLLAYDAANLSATNLSELNIRATGNPILIHFADADSPPAGSSPKCVWISLNGSVNFSSPISGSICSTVEQGHFSIVVESIAPSPAPVSPAPVSPAPIPTGGGGEGPPEAGPPSRGNGNGNRTKVWIIVGSVVGGLALFALLGFLVLWAQKFEQRKKMQQMERAADVGEALRMASVGPTKAPSAMVTRTQPVLETEYVP</sequence>
<feature type="chain" id="PRO_5013143679" evidence="3">
    <location>
        <begin position="30"/>
        <end position="338"/>
    </location>
</feature>
<evidence type="ECO:0000256" key="3">
    <source>
        <dbReference type="SAM" id="SignalP"/>
    </source>
</evidence>
<dbReference type="PANTHER" id="PTHR33512">
    <property type="entry name" value="PROTEIN, PUTATIVE (DUF1191)-RELATED"/>
    <property type="match status" value="1"/>
</dbReference>
<dbReference type="GO" id="GO:0016020">
    <property type="term" value="C:membrane"/>
    <property type="evidence" value="ECO:0007669"/>
    <property type="project" value="TreeGrafter"/>
</dbReference>
<keyword evidence="2" id="KW-0472">Membrane</keyword>
<reference evidence="5" key="1">
    <citation type="journal article" date="2017" name="Plant J.">
        <title>The pomegranate (Punica granatum L.) genome and the genomics of punicalagin biosynthesis.</title>
        <authorList>
            <person name="Qin G."/>
            <person name="Xu C."/>
            <person name="Ming R."/>
            <person name="Tang H."/>
            <person name="Guyot R."/>
            <person name="Kramer E.M."/>
            <person name="Hu Y."/>
            <person name="Yi X."/>
            <person name="Qi Y."/>
            <person name="Xu X."/>
            <person name="Gao Z."/>
            <person name="Pan H."/>
            <person name="Jian J."/>
            <person name="Tian Y."/>
            <person name="Yue Z."/>
            <person name="Xu Y."/>
        </authorList>
    </citation>
    <scope>NUCLEOTIDE SEQUENCE [LARGE SCALE GENOMIC DNA]</scope>
    <source>
        <strain evidence="5">cv. Dabenzi</strain>
    </source>
</reference>
<keyword evidence="2" id="KW-0812">Transmembrane</keyword>
<evidence type="ECO:0000313" key="5">
    <source>
        <dbReference type="Proteomes" id="UP000197138"/>
    </source>
</evidence>
<evidence type="ECO:0000313" key="4">
    <source>
        <dbReference type="EMBL" id="OWM67030.1"/>
    </source>
</evidence>
<feature type="transmembrane region" description="Helical" evidence="2">
    <location>
        <begin position="264"/>
        <end position="288"/>
    </location>
</feature>
<organism evidence="4 5">
    <name type="scientific">Punica granatum</name>
    <name type="common">Pomegranate</name>
    <dbReference type="NCBI Taxonomy" id="22663"/>
    <lineage>
        <taxon>Eukaryota</taxon>
        <taxon>Viridiplantae</taxon>
        <taxon>Streptophyta</taxon>
        <taxon>Embryophyta</taxon>
        <taxon>Tracheophyta</taxon>
        <taxon>Spermatophyta</taxon>
        <taxon>Magnoliopsida</taxon>
        <taxon>eudicotyledons</taxon>
        <taxon>Gunneridae</taxon>
        <taxon>Pentapetalae</taxon>
        <taxon>rosids</taxon>
        <taxon>malvids</taxon>
        <taxon>Myrtales</taxon>
        <taxon>Lythraceae</taxon>
        <taxon>Punica</taxon>
    </lineage>
</organism>
<keyword evidence="3" id="KW-0732">Signal</keyword>
<dbReference type="PANTHER" id="PTHR33512:SF14">
    <property type="entry name" value="EXPRESSED PROTEIN"/>
    <property type="match status" value="1"/>
</dbReference>
<feature type="compositionally biased region" description="Pro residues" evidence="1">
    <location>
        <begin position="225"/>
        <end position="237"/>
    </location>
</feature>
<dbReference type="Gene3D" id="1.20.5.930">
    <property type="entry name" value="Bicelle-embedded integrin alpha(iib) transmembrane segment"/>
    <property type="match status" value="1"/>
</dbReference>
<dbReference type="AlphaFoldDB" id="A0A218W3Z0"/>
<evidence type="ECO:0000256" key="2">
    <source>
        <dbReference type="SAM" id="Phobius"/>
    </source>
</evidence>